<dbReference type="EnsemblMetazoa" id="PHUM199460-RA">
    <property type="protein sequence ID" value="PHUM199460-PA"/>
    <property type="gene ID" value="PHUM199460"/>
</dbReference>
<proteinExistence type="predicted"/>
<gene>
    <name evidence="2" type="primary">8240342</name>
    <name evidence="1" type="ORF">Phum_PHUM199460</name>
</gene>
<reference evidence="1" key="2">
    <citation type="submission" date="2007-04" db="EMBL/GenBank/DDBJ databases">
        <title>The genome of the human body louse.</title>
        <authorList>
            <consortium name="The Human Body Louse Genome Consortium"/>
            <person name="Kirkness E."/>
            <person name="Walenz B."/>
            <person name="Hass B."/>
            <person name="Bruggner R."/>
            <person name="Strausberg R."/>
        </authorList>
    </citation>
    <scope>NUCLEOTIDE SEQUENCE</scope>
    <source>
        <strain evidence="1">USDA</strain>
    </source>
</reference>
<dbReference type="RefSeq" id="XP_002425420.1">
    <property type="nucleotide sequence ID" value="XM_002425375.1"/>
</dbReference>
<dbReference type="EMBL" id="DS235157">
    <property type="protein sequence ID" value="EEB12682.1"/>
    <property type="molecule type" value="Genomic_DNA"/>
</dbReference>
<protein>
    <submittedName>
        <fullName evidence="1 2">Uncharacterized protein</fullName>
    </submittedName>
</protein>
<dbReference type="CTD" id="8240342"/>
<sequence length="54" mass="6267">MEKNQIVTWNPRLLKIYELDVGIILQSFIFSNGDCLSNEVGKSIYYPFVGKKEK</sequence>
<dbReference type="HOGENOM" id="CLU_3052777_0_0_1"/>
<reference evidence="1" key="1">
    <citation type="submission" date="2007-04" db="EMBL/GenBank/DDBJ databases">
        <title>Annotation of Pediculus humanus corporis strain USDA.</title>
        <authorList>
            <person name="Kirkness E."/>
            <person name="Hannick L."/>
            <person name="Hass B."/>
            <person name="Bruggner R."/>
            <person name="Lawson D."/>
            <person name="Bidwell S."/>
            <person name="Joardar V."/>
            <person name="Caler E."/>
            <person name="Walenz B."/>
            <person name="Inman J."/>
            <person name="Schobel S."/>
            <person name="Galinsky K."/>
            <person name="Amedeo P."/>
            <person name="Strausberg R."/>
        </authorList>
    </citation>
    <scope>NUCLEOTIDE SEQUENCE</scope>
    <source>
        <strain evidence="1">USDA</strain>
    </source>
</reference>
<dbReference type="VEuPathDB" id="VectorBase:PHUM199460"/>
<name>E0VH26_PEDHC</name>
<evidence type="ECO:0000313" key="1">
    <source>
        <dbReference type="EMBL" id="EEB12682.1"/>
    </source>
</evidence>
<accession>E0VH26</accession>
<evidence type="ECO:0000313" key="3">
    <source>
        <dbReference type="Proteomes" id="UP000009046"/>
    </source>
</evidence>
<keyword evidence="3" id="KW-1185">Reference proteome</keyword>
<reference evidence="2" key="3">
    <citation type="submission" date="2021-02" db="UniProtKB">
        <authorList>
            <consortium name="EnsemblMetazoa"/>
        </authorList>
    </citation>
    <scope>IDENTIFICATION</scope>
    <source>
        <strain evidence="2">USDA</strain>
    </source>
</reference>
<dbReference type="AlphaFoldDB" id="E0VH26"/>
<dbReference type="GeneID" id="8240342"/>
<dbReference type="EMBL" id="AAZO01002310">
    <property type="status" value="NOT_ANNOTATED_CDS"/>
    <property type="molecule type" value="Genomic_DNA"/>
</dbReference>
<evidence type="ECO:0000313" key="2">
    <source>
        <dbReference type="EnsemblMetazoa" id="PHUM199460-PA"/>
    </source>
</evidence>
<dbReference type="InParanoid" id="E0VH26"/>
<organism>
    <name type="scientific">Pediculus humanus subsp. corporis</name>
    <name type="common">Body louse</name>
    <dbReference type="NCBI Taxonomy" id="121224"/>
    <lineage>
        <taxon>Eukaryota</taxon>
        <taxon>Metazoa</taxon>
        <taxon>Ecdysozoa</taxon>
        <taxon>Arthropoda</taxon>
        <taxon>Hexapoda</taxon>
        <taxon>Insecta</taxon>
        <taxon>Pterygota</taxon>
        <taxon>Neoptera</taxon>
        <taxon>Paraneoptera</taxon>
        <taxon>Psocodea</taxon>
        <taxon>Troctomorpha</taxon>
        <taxon>Phthiraptera</taxon>
        <taxon>Anoplura</taxon>
        <taxon>Pediculidae</taxon>
        <taxon>Pediculus</taxon>
    </lineage>
</organism>
<dbReference type="Proteomes" id="UP000009046">
    <property type="component" value="Unassembled WGS sequence"/>
</dbReference>
<dbReference type="KEGG" id="phu:Phum_PHUM199460"/>